<gene>
    <name evidence="3" type="ORF">BEMITA_LOCUS897</name>
</gene>
<keyword evidence="1" id="KW-0862">Zinc</keyword>
<evidence type="ECO:0000313" key="4">
    <source>
        <dbReference type="Proteomes" id="UP001152759"/>
    </source>
</evidence>
<keyword evidence="4" id="KW-1185">Reference proteome</keyword>
<dbReference type="Gene3D" id="3.30.160.60">
    <property type="entry name" value="Classic Zinc Finger"/>
    <property type="match status" value="1"/>
</dbReference>
<keyword evidence="1" id="KW-0479">Metal-binding</keyword>
<dbReference type="OrthoDB" id="6619140at2759"/>
<organism evidence="3 4">
    <name type="scientific">Bemisia tabaci</name>
    <name type="common">Sweetpotato whitefly</name>
    <name type="synonym">Aleurodes tabaci</name>
    <dbReference type="NCBI Taxonomy" id="7038"/>
    <lineage>
        <taxon>Eukaryota</taxon>
        <taxon>Metazoa</taxon>
        <taxon>Ecdysozoa</taxon>
        <taxon>Arthropoda</taxon>
        <taxon>Hexapoda</taxon>
        <taxon>Insecta</taxon>
        <taxon>Pterygota</taxon>
        <taxon>Neoptera</taxon>
        <taxon>Paraneoptera</taxon>
        <taxon>Hemiptera</taxon>
        <taxon>Sternorrhyncha</taxon>
        <taxon>Aleyrodoidea</taxon>
        <taxon>Aleyrodidae</taxon>
        <taxon>Aleyrodinae</taxon>
        <taxon>Bemisia</taxon>
    </lineage>
</organism>
<accession>A0A9N9ZZZ7</accession>
<dbReference type="InterPro" id="IPR013087">
    <property type="entry name" value="Znf_C2H2_type"/>
</dbReference>
<feature type="domain" description="C2H2-type" evidence="2">
    <location>
        <begin position="33"/>
        <end position="60"/>
    </location>
</feature>
<dbReference type="Pfam" id="PF00096">
    <property type="entry name" value="zf-C2H2"/>
    <property type="match status" value="2"/>
</dbReference>
<evidence type="ECO:0000256" key="1">
    <source>
        <dbReference type="PROSITE-ProRule" id="PRU00042"/>
    </source>
</evidence>
<reference evidence="3" key="1">
    <citation type="submission" date="2021-12" db="EMBL/GenBank/DDBJ databases">
        <authorList>
            <person name="King R."/>
        </authorList>
    </citation>
    <scope>NUCLEOTIDE SEQUENCE</scope>
</reference>
<name>A0A9N9ZZZ7_BEMTA</name>
<proteinExistence type="predicted"/>
<evidence type="ECO:0000313" key="3">
    <source>
        <dbReference type="EMBL" id="CAH0381227.1"/>
    </source>
</evidence>
<protein>
    <recommendedName>
        <fullName evidence="2">C2H2-type domain-containing protein</fullName>
    </recommendedName>
</protein>
<dbReference type="SUPFAM" id="SSF57667">
    <property type="entry name" value="beta-beta-alpha zinc fingers"/>
    <property type="match status" value="1"/>
</dbReference>
<dbReference type="PROSITE" id="PS50157">
    <property type="entry name" value="ZINC_FINGER_C2H2_2"/>
    <property type="match status" value="1"/>
</dbReference>
<dbReference type="GO" id="GO:0008270">
    <property type="term" value="F:zinc ion binding"/>
    <property type="evidence" value="ECO:0007669"/>
    <property type="project" value="UniProtKB-KW"/>
</dbReference>
<dbReference type="KEGG" id="btab:109041075"/>
<dbReference type="Proteomes" id="UP001152759">
    <property type="component" value="Chromosome 1"/>
</dbReference>
<dbReference type="EMBL" id="OU963862">
    <property type="protein sequence ID" value="CAH0381227.1"/>
    <property type="molecule type" value="Genomic_DNA"/>
</dbReference>
<keyword evidence="1" id="KW-0863">Zinc-finger</keyword>
<evidence type="ECO:0000259" key="2">
    <source>
        <dbReference type="PROSITE" id="PS50157"/>
    </source>
</evidence>
<dbReference type="InterPro" id="IPR036236">
    <property type="entry name" value="Znf_C2H2_sf"/>
</dbReference>
<dbReference type="AlphaFoldDB" id="A0A9N9ZZZ7"/>
<sequence length="103" mass="12091">MATLEMALYFSEEKSFLEKLNEHRVVIDDRPFFKCFKCNKCYSSKYTLARHINYECGLPPCFQCPKCPYRSKRKDHMKSHMNGVHRSDLSTSSAYAFDSLNAF</sequence>
<dbReference type="SMART" id="SM00355">
    <property type="entry name" value="ZnF_C2H2"/>
    <property type="match status" value="2"/>
</dbReference>